<dbReference type="InterPro" id="IPR027417">
    <property type="entry name" value="P-loop_NTPase"/>
</dbReference>
<comment type="caution">
    <text evidence="3">The sequence shown here is derived from an EMBL/GenBank/DDBJ whole genome shotgun (WGS) entry which is preliminary data.</text>
</comment>
<evidence type="ECO:0000313" key="4">
    <source>
        <dbReference type="Proteomes" id="UP001278500"/>
    </source>
</evidence>
<organism evidence="3 4">
    <name type="scientific">Neurospora tetraspora</name>
    <dbReference type="NCBI Taxonomy" id="94610"/>
    <lineage>
        <taxon>Eukaryota</taxon>
        <taxon>Fungi</taxon>
        <taxon>Dikarya</taxon>
        <taxon>Ascomycota</taxon>
        <taxon>Pezizomycotina</taxon>
        <taxon>Sordariomycetes</taxon>
        <taxon>Sordariomycetidae</taxon>
        <taxon>Sordariales</taxon>
        <taxon>Sordariaceae</taxon>
        <taxon>Neurospora</taxon>
    </lineage>
</organism>
<dbReference type="RefSeq" id="XP_062679057.1">
    <property type="nucleotide sequence ID" value="XM_062823822.1"/>
</dbReference>
<dbReference type="PANTHER" id="PTHR10039:SF5">
    <property type="entry name" value="NACHT DOMAIN-CONTAINING PROTEIN"/>
    <property type="match status" value="1"/>
</dbReference>
<keyword evidence="1" id="KW-0677">Repeat</keyword>
<dbReference type="Pfam" id="PF24883">
    <property type="entry name" value="NPHP3_N"/>
    <property type="match status" value="1"/>
</dbReference>
<feature type="non-terminal residue" evidence="3">
    <location>
        <position position="1"/>
    </location>
</feature>
<evidence type="ECO:0000259" key="2">
    <source>
        <dbReference type="Pfam" id="PF24883"/>
    </source>
</evidence>
<feature type="domain" description="Nephrocystin 3-like N-terminal" evidence="2">
    <location>
        <begin position="26"/>
        <end position="197"/>
    </location>
</feature>
<dbReference type="GeneID" id="87860976"/>
<feature type="non-terminal residue" evidence="3">
    <location>
        <position position="456"/>
    </location>
</feature>
<sequence length="456" mass="52924">RTECLQSLSFSNIDARRQDIFLAHPNTGDWIFETTEFRQWRDRTDLSKHNGVLWIKGHPGTGKSTLMKHIWRYCQREFEDHIVASYFFHARGDSLEKTPLGMLRSLVCQLLDNDEQSYQRFLSLFRGKKRIHQIWEWREAELKEFLHSEMQVRQWPPLVILIDALDECNESQAQNVVDFLEALSISEVNVRICLSSRHYPNISMEIFQELVVEKKAGHNTDITKYVYDKLAMADSRIARIEEEVLNKASGIFMWVVLVVAMLKKAHANGKVEAMKQKLREVPSNLDELFSNILSKENPDKHETILMLQWVLFAVRTLEPEEVYYATLAGTGVTNLGPWDQSQLTADDIQRCITYSSKGLIEVPKAESTVQFIHESVKDFLLRNQRLQSLDPTLGSNPIGQSHDRLKTCCLSFIETNASILDDIWMDGDCIERYEFHLKYPFLKYASLHWLDHAEAA</sequence>
<proteinExistence type="predicted"/>
<reference evidence="3" key="1">
    <citation type="journal article" date="2023" name="Mol. Phylogenet. Evol.">
        <title>Genome-scale phylogeny and comparative genomics of the fungal order Sordariales.</title>
        <authorList>
            <person name="Hensen N."/>
            <person name="Bonometti L."/>
            <person name="Westerberg I."/>
            <person name="Brannstrom I.O."/>
            <person name="Guillou S."/>
            <person name="Cros-Aarteil S."/>
            <person name="Calhoun S."/>
            <person name="Haridas S."/>
            <person name="Kuo A."/>
            <person name="Mondo S."/>
            <person name="Pangilinan J."/>
            <person name="Riley R."/>
            <person name="LaButti K."/>
            <person name="Andreopoulos B."/>
            <person name="Lipzen A."/>
            <person name="Chen C."/>
            <person name="Yan M."/>
            <person name="Daum C."/>
            <person name="Ng V."/>
            <person name="Clum A."/>
            <person name="Steindorff A."/>
            <person name="Ohm R.A."/>
            <person name="Martin F."/>
            <person name="Silar P."/>
            <person name="Natvig D.O."/>
            <person name="Lalanne C."/>
            <person name="Gautier V."/>
            <person name="Ament-Velasquez S.L."/>
            <person name="Kruys A."/>
            <person name="Hutchinson M.I."/>
            <person name="Powell A.J."/>
            <person name="Barry K."/>
            <person name="Miller A.N."/>
            <person name="Grigoriev I.V."/>
            <person name="Debuchy R."/>
            <person name="Gladieux P."/>
            <person name="Hiltunen Thoren M."/>
            <person name="Johannesson H."/>
        </authorList>
    </citation>
    <scope>NUCLEOTIDE SEQUENCE</scope>
    <source>
        <strain evidence="3">CBS 560.94</strain>
    </source>
</reference>
<dbReference type="Gene3D" id="3.40.50.300">
    <property type="entry name" value="P-loop containing nucleotide triphosphate hydrolases"/>
    <property type="match status" value="1"/>
</dbReference>
<keyword evidence="4" id="KW-1185">Reference proteome</keyword>
<evidence type="ECO:0000256" key="1">
    <source>
        <dbReference type="ARBA" id="ARBA00022737"/>
    </source>
</evidence>
<dbReference type="PANTHER" id="PTHR10039">
    <property type="entry name" value="AMELOGENIN"/>
    <property type="match status" value="1"/>
</dbReference>
<accession>A0AAE0JB51</accession>
<reference evidence="3" key="2">
    <citation type="submission" date="2023-06" db="EMBL/GenBank/DDBJ databases">
        <authorList>
            <consortium name="Lawrence Berkeley National Laboratory"/>
            <person name="Haridas S."/>
            <person name="Hensen N."/>
            <person name="Bonometti L."/>
            <person name="Westerberg I."/>
            <person name="Brannstrom I.O."/>
            <person name="Guillou S."/>
            <person name="Cros-Aarteil S."/>
            <person name="Calhoun S."/>
            <person name="Kuo A."/>
            <person name="Mondo S."/>
            <person name="Pangilinan J."/>
            <person name="Riley R."/>
            <person name="Labutti K."/>
            <person name="Andreopoulos B."/>
            <person name="Lipzen A."/>
            <person name="Chen C."/>
            <person name="Yanf M."/>
            <person name="Daum C."/>
            <person name="Ng V."/>
            <person name="Clum A."/>
            <person name="Steindorff A."/>
            <person name="Ohm R."/>
            <person name="Martin F."/>
            <person name="Silar P."/>
            <person name="Natvig D."/>
            <person name="Lalanne C."/>
            <person name="Gautier V."/>
            <person name="Ament-Velasquez S.L."/>
            <person name="Kruys A."/>
            <person name="Hutchinson M.I."/>
            <person name="Powell A.J."/>
            <person name="Barry K."/>
            <person name="Miller A.N."/>
            <person name="Grigoriev I.V."/>
            <person name="Debuchy R."/>
            <person name="Gladieux P."/>
            <person name="Thoren M.H."/>
            <person name="Johannesson H."/>
        </authorList>
    </citation>
    <scope>NUCLEOTIDE SEQUENCE</scope>
    <source>
        <strain evidence="3">CBS 560.94</strain>
    </source>
</reference>
<dbReference type="Proteomes" id="UP001278500">
    <property type="component" value="Unassembled WGS sequence"/>
</dbReference>
<dbReference type="SUPFAM" id="SSF52540">
    <property type="entry name" value="P-loop containing nucleoside triphosphate hydrolases"/>
    <property type="match status" value="1"/>
</dbReference>
<dbReference type="InterPro" id="IPR056884">
    <property type="entry name" value="NPHP3-like_N"/>
</dbReference>
<name>A0AAE0JB51_9PEZI</name>
<dbReference type="EMBL" id="JAUEPP010000006">
    <property type="protein sequence ID" value="KAK3340115.1"/>
    <property type="molecule type" value="Genomic_DNA"/>
</dbReference>
<dbReference type="AlphaFoldDB" id="A0AAE0JB51"/>
<gene>
    <name evidence="3" type="ORF">B0H65DRAFT_408573</name>
</gene>
<protein>
    <recommendedName>
        <fullName evidence="2">Nephrocystin 3-like N-terminal domain-containing protein</fullName>
    </recommendedName>
</protein>
<evidence type="ECO:0000313" key="3">
    <source>
        <dbReference type="EMBL" id="KAK3340115.1"/>
    </source>
</evidence>